<dbReference type="InterPro" id="IPR009081">
    <property type="entry name" value="PP-bd_ACP"/>
</dbReference>
<protein>
    <recommendedName>
        <fullName evidence="3">Carrier domain-containing protein</fullName>
    </recommendedName>
</protein>
<dbReference type="GO" id="GO:0043041">
    <property type="term" value="P:amino acid activation for nonribosomal peptide biosynthetic process"/>
    <property type="evidence" value="ECO:0007669"/>
    <property type="project" value="TreeGrafter"/>
</dbReference>
<dbReference type="SMART" id="SM00823">
    <property type="entry name" value="PKS_PP"/>
    <property type="match status" value="1"/>
</dbReference>
<name>A0A918GTK9_9PSEU</name>
<organism evidence="4 5">
    <name type="scientific">Actinokineospora fastidiosa</name>
    <dbReference type="NCBI Taxonomy" id="1816"/>
    <lineage>
        <taxon>Bacteria</taxon>
        <taxon>Bacillati</taxon>
        <taxon>Actinomycetota</taxon>
        <taxon>Actinomycetes</taxon>
        <taxon>Pseudonocardiales</taxon>
        <taxon>Pseudonocardiaceae</taxon>
        <taxon>Actinokineospora</taxon>
    </lineage>
</organism>
<dbReference type="InterPro" id="IPR006162">
    <property type="entry name" value="Ppantetheine_attach_site"/>
</dbReference>
<dbReference type="GO" id="GO:0005829">
    <property type="term" value="C:cytosol"/>
    <property type="evidence" value="ECO:0007669"/>
    <property type="project" value="TreeGrafter"/>
</dbReference>
<dbReference type="PROSITE" id="PS50075">
    <property type="entry name" value="CARRIER"/>
    <property type="match status" value="1"/>
</dbReference>
<dbReference type="GO" id="GO:0047527">
    <property type="term" value="F:2,3-dihydroxybenzoate-serine ligase activity"/>
    <property type="evidence" value="ECO:0007669"/>
    <property type="project" value="TreeGrafter"/>
</dbReference>
<gene>
    <name evidence="4" type="ORF">GCM10010171_60970</name>
</gene>
<dbReference type="GO" id="GO:0031177">
    <property type="term" value="F:phosphopantetheine binding"/>
    <property type="evidence" value="ECO:0007669"/>
    <property type="project" value="InterPro"/>
</dbReference>
<reference evidence="4" key="2">
    <citation type="submission" date="2020-09" db="EMBL/GenBank/DDBJ databases">
        <authorList>
            <person name="Sun Q."/>
            <person name="Ohkuma M."/>
        </authorList>
    </citation>
    <scope>NUCLEOTIDE SEQUENCE</scope>
    <source>
        <strain evidence="4">JCM 3276</strain>
    </source>
</reference>
<dbReference type="GO" id="GO:0009239">
    <property type="term" value="P:enterobactin biosynthetic process"/>
    <property type="evidence" value="ECO:0007669"/>
    <property type="project" value="TreeGrafter"/>
</dbReference>
<evidence type="ECO:0000313" key="4">
    <source>
        <dbReference type="EMBL" id="GGS57783.1"/>
    </source>
</evidence>
<sequence>MSDTIAQKVEAIWRDVLTVPSGQDDATFFELGGNSVSAVRLVSRIEEELAVWIDVGDMFEDPDLAELIRTVIAKADEASAA</sequence>
<dbReference type="SUPFAM" id="SSF47336">
    <property type="entry name" value="ACP-like"/>
    <property type="match status" value="1"/>
</dbReference>
<dbReference type="InterPro" id="IPR036736">
    <property type="entry name" value="ACP-like_sf"/>
</dbReference>
<dbReference type="EMBL" id="BMRB01000009">
    <property type="protein sequence ID" value="GGS57783.1"/>
    <property type="molecule type" value="Genomic_DNA"/>
</dbReference>
<dbReference type="PANTHER" id="PTHR45527:SF1">
    <property type="entry name" value="FATTY ACID SYNTHASE"/>
    <property type="match status" value="1"/>
</dbReference>
<keyword evidence="5" id="KW-1185">Reference proteome</keyword>
<dbReference type="PROSITE" id="PS00012">
    <property type="entry name" value="PHOSPHOPANTETHEINE"/>
    <property type="match status" value="1"/>
</dbReference>
<accession>A0A918GTK9</accession>
<dbReference type="InterPro" id="IPR020806">
    <property type="entry name" value="PKS_PP-bd"/>
</dbReference>
<comment type="caution">
    <text evidence="4">The sequence shown here is derived from an EMBL/GenBank/DDBJ whole genome shotgun (WGS) entry which is preliminary data.</text>
</comment>
<dbReference type="Gene3D" id="1.10.1200.10">
    <property type="entry name" value="ACP-like"/>
    <property type="match status" value="1"/>
</dbReference>
<evidence type="ECO:0000256" key="1">
    <source>
        <dbReference type="ARBA" id="ARBA00022450"/>
    </source>
</evidence>
<dbReference type="PANTHER" id="PTHR45527">
    <property type="entry name" value="NONRIBOSOMAL PEPTIDE SYNTHETASE"/>
    <property type="match status" value="1"/>
</dbReference>
<proteinExistence type="predicted"/>
<dbReference type="Proteomes" id="UP000660680">
    <property type="component" value="Unassembled WGS sequence"/>
</dbReference>
<evidence type="ECO:0000256" key="2">
    <source>
        <dbReference type="ARBA" id="ARBA00022553"/>
    </source>
</evidence>
<evidence type="ECO:0000313" key="5">
    <source>
        <dbReference type="Proteomes" id="UP000660680"/>
    </source>
</evidence>
<dbReference type="GO" id="GO:0009366">
    <property type="term" value="C:enterobactin synthetase complex"/>
    <property type="evidence" value="ECO:0007669"/>
    <property type="project" value="TreeGrafter"/>
</dbReference>
<reference evidence="4" key="1">
    <citation type="journal article" date="2014" name="Int. J. Syst. Evol. Microbiol.">
        <title>Complete genome sequence of Corynebacterium casei LMG S-19264T (=DSM 44701T), isolated from a smear-ripened cheese.</title>
        <authorList>
            <consortium name="US DOE Joint Genome Institute (JGI-PGF)"/>
            <person name="Walter F."/>
            <person name="Albersmeier A."/>
            <person name="Kalinowski J."/>
            <person name="Ruckert C."/>
        </authorList>
    </citation>
    <scope>NUCLEOTIDE SEQUENCE</scope>
    <source>
        <strain evidence="4">JCM 3276</strain>
    </source>
</reference>
<keyword evidence="2" id="KW-0597">Phosphoprotein</keyword>
<evidence type="ECO:0000259" key="3">
    <source>
        <dbReference type="PROSITE" id="PS50075"/>
    </source>
</evidence>
<dbReference type="RefSeq" id="WP_229787736.1">
    <property type="nucleotide sequence ID" value="NZ_BMRB01000009.1"/>
</dbReference>
<dbReference type="Pfam" id="PF00550">
    <property type="entry name" value="PP-binding"/>
    <property type="match status" value="1"/>
</dbReference>
<dbReference type="AlphaFoldDB" id="A0A918GTK9"/>
<keyword evidence="1" id="KW-0596">Phosphopantetheine</keyword>
<feature type="domain" description="Carrier" evidence="3">
    <location>
        <begin position="1"/>
        <end position="75"/>
    </location>
</feature>